<gene>
    <name evidence="1" type="ORF">LTRI10_LOCUS22407</name>
</gene>
<dbReference type="AlphaFoldDB" id="A0AAV2E5G7"/>
<accession>A0AAV2E5G7</accession>
<dbReference type="EMBL" id="OZ034817">
    <property type="protein sequence ID" value="CAL1380998.1"/>
    <property type="molecule type" value="Genomic_DNA"/>
</dbReference>
<keyword evidence="2" id="KW-1185">Reference proteome</keyword>
<proteinExistence type="predicted"/>
<dbReference type="Proteomes" id="UP001497516">
    <property type="component" value="Chromosome 4"/>
</dbReference>
<evidence type="ECO:0000313" key="1">
    <source>
        <dbReference type="EMBL" id="CAL1380998.1"/>
    </source>
</evidence>
<organism evidence="1 2">
    <name type="scientific">Linum trigynum</name>
    <dbReference type="NCBI Taxonomy" id="586398"/>
    <lineage>
        <taxon>Eukaryota</taxon>
        <taxon>Viridiplantae</taxon>
        <taxon>Streptophyta</taxon>
        <taxon>Embryophyta</taxon>
        <taxon>Tracheophyta</taxon>
        <taxon>Spermatophyta</taxon>
        <taxon>Magnoliopsida</taxon>
        <taxon>eudicotyledons</taxon>
        <taxon>Gunneridae</taxon>
        <taxon>Pentapetalae</taxon>
        <taxon>rosids</taxon>
        <taxon>fabids</taxon>
        <taxon>Malpighiales</taxon>
        <taxon>Linaceae</taxon>
        <taxon>Linum</taxon>
    </lineage>
</organism>
<reference evidence="1 2" key="1">
    <citation type="submission" date="2024-04" db="EMBL/GenBank/DDBJ databases">
        <authorList>
            <person name="Fracassetti M."/>
        </authorList>
    </citation>
    <scope>NUCLEOTIDE SEQUENCE [LARGE SCALE GENOMIC DNA]</scope>
</reference>
<name>A0AAV2E5G7_9ROSI</name>
<evidence type="ECO:0000313" key="2">
    <source>
        <dbReference type="Proteomes" id="UP001497516"/>
    </source>
</evidence>
<sequence>MAAFTGHSAEPCYTPRPVPNYQLRLLVENLVRDTERSFPKTDLIIKSIAPPVVPHDPSFLRESEETVPHSTKQTKRFDKVCAQLSQDHLSATIKEEEEDEGGYKDIVEQTEVVTENSRDDHDKECLVVANHTFPHPTPSFEETSMSKEMQKDLIEETAWRLALQSLLEEEERERVQKEVLEDDKSEAEGVLNLFLGVIPYFEEGRGIEEAIGVQVGGEVEVEEACTGPMLQVISPPNFEDLF</sequence>
<protein>
    <submittedName>
        <fullName evidence="1">Uncharacterized protein</fullName>
    </submittedName>
</protein>